<keyword evidence="5" id="KW-0597">Phosphoprotein</keyword>
<dbReference type="PANTHER" id="PTHR45161">
    <property type="entry name" value="CYTOSKELETON-ASSOCIATED PROTEIN 4"/>
    <property type="match status" value="1"/>
</dbReference>
<feature type="region of interest" description="Disordered" evidence="8">
    <location>
        <begin position="50"/>
        <end position="79"/>
    </location>
</feature>
<comment type="caution">
    <text evidence="9">The sequence shown here is derived from an EMBL/GenBank/DDBJ whole genome shotgun (WGS) entry which is preliminary data.</text>
</comment>
<evidence type="ECO:0000256" key="3">
    <source>
        <dbReference type="ARBA" id="ARBA00022475"/>
    </source>
</evidence>
<evidence type="ECO:0000256" key="4">
    <source>
        <dbReference type="ARBA" id="ARBA00022490"/>
    </source>
</evidence>
<dbReference type="InParanoid" id="A0A2I0MKL3"/>
<comment type="subcellular location">
    <subcellularLocation>
        <location evidence="1">Cell membrane</location>
    </subcellularLocation>
    <subcellularLocation>
        <location evidence="2">Cytoplasm</location>
    </subcellularLocation>
</comment>
<evidence type="ECO:0000256" key="5">
    <source>
        <dbReference type="ARBA" id="ARBA00022553"/>
    </source>
</evidence>
<gene>
    <name evidence="9" type="primary">CKAP4</name>
    <name evidence="9" type="ORF">A306_00004550</name>
</gene>
<accession>A0A2I0MKL3</accession>
<proteinExistence type="predicted"/>
<keyword evidence="3" id="KW-1003">Cell membrane</keyword>
<dbReference type="PANTHER" id="PTHR45161:SF1">
    <property type="entry name" value="CYTOSKELETON-ASSOCIATED PROTEIN 4"/>
    <property type="match status" value="1"/>
</dbReference>
<dbReference type="SUPFAM" id="SSF57997">
    <property type="entry name" value="Tropomyosin"/>
    <property type="match status" value="1"/>
</dbReference>
<evidence type="ECO:0000313" key="9">
    <source>
        <dbReference type="EMBL" id="PKK30222.1"/>
    </source>
</evidence>
<dbReference type="AlphaFoldDB" id="A0A2I0MKL3"/>
<evidence type="ECO:0000256" key="7">
    <source>
        <dbReference type="SAM" id="Coils"/>
    </source>
</evidence>
<evidence type="ECO:0000256" key="2">
    <source>
        <dbReference type="ARBA" id="ARBA00004496"/>
    </source>
</evidence>
<keyword evidence="7" id="KW-0175">Coiled coil</keyword>
<dbReference type="EMBL" id="AKCR02000008">
    <property type="protein sequence ID" value="PKK30222.1"/>
    <property type="molecule type" value="Genomic_DNA"/>
</dbReference>
<feature type="coiled-coil region" evidence="7">
    <location>
        <begin position="635"/>
        <end position="669"/>
    </location>
</feature>
<keyword evidence="6" id="KW-0472">Membrane</keyword>
<dbReference type="Proteomes" id="UP000053872">
    <property type="component" value="Unassembled WGS sequence"/>
</dbReference>
<organism evidence="9 10">
    <name type="scientific">Columba livia</name>
    <name type="common">Rock dove</name>
    <dbReference type="NCBI Taxonomy" id="8932"/>
    <lineage>
        <taxon>Eukaryota</taxon>
        <taxon>Metazoa</taxon>
        <taxon>Chordata</taxon>
        <taxon>Craniata</taxon>
        <taxon>Vertebrata</taxon>
        <taxon>Euteleostomi</taxon>
        <taxon>Archelosauria</taxon>
        <taxon>Archosauria</taxon>
        <taxon>Dinosauria</taxon>
        <taxon>Saurischia</taxon>
        <taxon>Theropoda</taxon>
        <taxon>Coelurosauria</taxon>
        <taxon>Aves</taxon>
        <taxon>Neognathae</taxon>
        <taxon>Neoaves</taxon>
        <taxon>Columbimorphae</taxon>
        <taxon>Columbiformes</taxon>
        <taxon>Columbidae</taxon>
        <taxon>Columba</taxon>
    </lineage>
</organism>
<protein>
    <submittedName>
        <fullName evidence="9">Cytoskeleton-associated protein 4</fullName>
    </submittedName>
</protein>
<dbReference type="GO" id="GO:0005886">
    <property type="term" value="C:plasma membrane"/>
    <property type="evidence" value="ECO:0007669"/>
    <property type="project" value="UniProtKB-SubCell"/>
</dbReference>
<dbReference type="STRING" id="8932.A0A2I0MKL3"/>
<keyword evidence="4" id="KW-0963">Cytoplasm</keyword>
<evidence type="ECO:0000256" key="8">
    <source>
        <dbReference type="SAM" id="MobiDB-lite"/>
    </source>
</evidence>
<dbReference type="Gene3D" id="1.10.287.1490">
    <property type="match status" value="1"/>
</dbReference>
<sequence>MKRTKWRACVLDPGMQGTACSAFPVLDQDDECNRFTPMCACKRGLGKASNLRQQRKAGPGRGRDPAAGGRTPGQPAVATAAGSWPSLRFHGLGVKPFYIMQPAHLRVGSSADLQLRGPAGRNFISWILANHGTPGVADGQLFVAASSGQVCTPRCGSMVRCGRGTSLRAPENKTCASFTEQQRPCQKHCSCHNLPSVFLPLPLVEQTGLLVSMAVQDQEELSSSLQRVRSLQATFGEFESLMKIAQQKQEVTEKAVKQGESEINRISEVLQKLQNEILKDLSDGIHMVKDARERDFTSLENTVEERLTELTKSINDNIAVFTEVQQRSQDEINNMKVKIDSLEEADVYKHEIKVLKDALGEVQASMKSKEKDIETLKSTIDSMESDVYTEVKELVNLKQEHEKFKEAADTEHLSLKALREKVLRAEDSIMQLPGDIKRLDEDLQQVKADLTKWEDSELFRKALETFGKNSEGLESRLRHIEDSLESLTSVGAQNSEKLQSFLLKEAEYENKLSTLEQSITALQGVSDVDVNSVTDVLKNLGESQTSLYNDVENLRRSISDLPSSGALQDVQKQISTLLDQGNLQTGQAHSQGYLEKFSSVEGSVDELRSSVSQVDSDLKMIRTAVDSLVAYSVKIENNENNLESVKSSIDDLRNDLERLFVKVEKIHEKV</sequence>
<dbReference type="GO" id="GO:0005791">
    <property type="term" value="C:rough endoplasmic reticulum"/>
    <property type="evidence" value="ECO:0007669"/>
    <property type="project" value="TreeGrafter"/>
</dbReference>
<keyword evidence="10" id="KW-1185">Reference proteome</keyword>
<reference evidence="9 10" key="1">
    <citation type="journal article" date="2013" name="Science">
        <title>Genomic diversity and evolution of the head crest in the rock pigeon.</title>
        <authorList>
            <person name="Shapiro M.D."/>
            <person name="Kronenberg Z."/>
            <person name="Li C."/>
            <person name="Domyan E.T."/>
            <person name="Pan H."/>
            <person name="Campbell M."/>
            <person name="Tan H."/>
            <person name="Huff C.D."/>
            <person name="Hu H."/>
            <person name="Vickrey A.I."/>
            <person name="Nielsen S.C."/>
            <person name="Stringham S.A."/>
            <person name="Hu H."/>
            <person name="Willerslev E."/>
            <person name="Gilbert M.T."/>
            <person name="Yandell M."/>
            <person name="Zhang G."/>
            <person name="Wang J."/>
        </authorList>
    </citation>
    <scope>NUCLEOTIDE SEQUENCE [LARGE SCALE GENOMIC DNA]</scope>
    <source>
        <tissue evidence="9">Blood</tissue>
    </source>
</reference>
<evidence type="ECO:0000256" key="1">
    <source>
        <dbReference type="ARBA" id="ARBA00004236"/>
    </source>
</evidence>
<evidence type="ECO:0000256" key="6">
    <source>
        <dbReference type="ARBA" id="ARBA00023136"/>
    </source>
</evidence>
<name>A0A2I0MKL3_COLLI</name>
<evidence type="ECO:0000313" key="10">
    <source>
        <dbReference type="Proteomes" id="UP000053872"/>
    </source>
</evidence>
<feature type="coiled-coil region" evidence="7">
    <location>
        <begin position="325"/>
        <end position="386"/>
    </location>
</feature>